<dbReference type="AlphaFoldDB" id="A0A951U675"/>
<comment type="caution">
    <text evidence="1">The sequence shown here is derived from an EMBL/GenBank/DDBJ whole genome shotgun (WGS) entry which is preliminary data.</text>
</comment>
<evidence type="ECO:0000313" key="1">
    <source>
        <dbReference type="EMBL" id="MBW4467251.1"/>
    </source>
</evidence>
<sequence>MLPFLLSKWIKSSSEIIDILNKRFNTDFTDADKYFFSQIEEELIRNESLSQQAKSNSIQNFKYGFDDVFLTTLIERMEDNQDIFTKIIDEPEFGNAVKAWMLQKVYDRLTEEPSAP</sequence>
<dbReference type="Proteomes" id="UP000707356">
    <property type="component" value="Unassembled WGS sequence"/>
</dbReference>
<protein>
    <submittedName>
        <fullName evidence="1">Uncharacterized protein</fullName>
    </submittedName>
</protein>
<evidence type="ECO:0000313" key="2">
    <source>
        <dbReference type="Proteomes" id="UP000707356"/>
    </source>
</evidence>
<accession>A0A951U675</accession>
<proteinExistence type="predicted"/>
<organism evidence="1 2">
    <name type="scientific">Pegethrix bostrychoides GSE-TBD4-15B</name>
    <dbReference type="NCBI Taxonomy" id="2839662"/>
    <lineage>
        <taxon>Bacteria</taxon>
        <taxon>Bacillati</taxon>
        <taxon>Cyanobacteriota</taxon>
        <taxon>Cyanophyceae</taxon>
        <taxon>Oculatellales</taxon>
        <taxon>Oculatellaceae</taxon>
        <taxon>Pegethrix</taxon>
    </lineage>
</organism>
<reference evidence="1" key="2">
    <citation type="journal article" date="2022" name="Microbiol. Resour. Announc.">
        <title>Metagenome Sequencing to Explore Phylogenomics of Terrestrial Cyanobacteria.</title>
        <authorList>
            <person name="Ward R.D."/>
            <person name="Stajich J.E."/>
            <person name="Johansen J.R."/>
            <person name="Huntemann M."/>
            <person name="Clum A."/>
            <person name="Foster B."/>
            <person name="Foster B."/>
            <person name="Roux S."/>
            <person name="Palaniappan K."/>
            <person name="Varghese N."/>
            <person name="Mukherjee S."/>
            <person name="Reddy T.B.K."/>
            <person name="Daum C."/>
            <person name="Copeland A."/>
            <person name="Chen I.A."/>
            <person name="Ivanova N.N."/>
            <person name="Kyrpides N.C."/>
            <person name="Shapiro N."/>
            <person name="Eloe-Fadrosh E.A."/>
            <person name="Pietrasiak N."/>
        </authorList>
    </citation>
    <scope>NUCLEOTIDE SEQUENCE</scope>
    <source>
        <strain evidence="1">GSE-TBD4-15B</strain>
    </source>
</reference>
<reference evidence="1" key="1">
    <citation type="submission" date="2021-05" db="EMBL/GenBank/DDBJ databases">
        <authorList>
            <person name="Pietrasiak N."/>
            <person name="Ward R."/>
            <person name="Stajich J.E."/>
            <person name="Kurbessoian T."/>
        </authorList>
    </citation>
    <scope>NUCLEOTIDE SEQUENCE</scope>
    <source>
        <strain evidence="1">GSE-TBD4-15B</strain>
    </source>
</reference>
<gene>
    <name evidence="1" type="ORF">KME07_17635</name>
</gene>
<name>A0A951U675_9CYAN</name>
<dbReference type="EMBL" id="JAHHHV010000075">
    <property type="protein sequence ID" value="MBW4467251.1"/>
    <property type="molecule type" value="Genomic_DNA"/>
</dbReference>